<protein>
    <submittedName>
        <fullName evidence="2">Glycosyltransferase</fullName>
    </submittedName>
</protein>
<keyword evidence="2" id="KW-0808">Transferase</keyword>
<evidence type="ECO:0000259" key="1">
    <source>
        <dbReference type="Pfam" id="PF00535"/>
    </source>
</evidence>
<evidence type="ECO:0000313" key="2">
    <source>
        <dbReference type="EMBL" id="RCJ34865.1"/>
    </source>
</evidence>
<organism evidence="2 3">
    <name type="scientific">Nostoc punctiforme NIES-2108</name>
    <dbReference type="NCBI Taxonomy" id="1356359"/>
    <lineage>
        <taxon>Bacteria</taxon>
        <taxon>Bacillati</taxon>
        <taxon>Cyanobacteriota</taxon>
        <taxon>Cyanophyceae</taxon>
        <taxon>Nostocales</taxon>
        <taxon>Nostocaceae</taxon>
        <taxon>Nostoc</taxon>
    </lineage>
</organism>
<dbReference type="EMBL" id="LXQE01000154">
    <property type="protein sequence ID" value="RCJ34865.1"/>
    <property type="molecule type" value="Genomic_DNA"/>
</dbReference>
<dbReference type="AlphaFoldDB" id="A0A367REK1"/>
<evidence type="ECO:0000313" key="3">
    <source>
        <dbReference type="Proteomes" id="UP000252085"/>
    </source>
</evidence>
<reference evidence="2 3" key="1">
    <citation type="submission" date="2016-04" db="EMBL/GenBank/DDBJ databases">
        <authorList>
            <person name="Evans L.H."/>
            <person name="Alamgir A."/>
            <person name="Owens N."/>
            <person name="Weber N.D."/>
            <person name="Virtaneva K."/>
            <person name="Barbian K."/>
            <person name="Babar A."/>
            <person name="Rosenke K."/>
        </authorList>
    </citation>
    <scope>NUCLEOTIDE SEQUENCE [LARGE SCALE GENOMIC DNA]</scope>
    <source>
        <strain evidence="2">NIES-2108</strain>
    </source>
</reference>
<sequence length="317" mass="36550">MNKLLTIAIPTFNRAQILDKQLTWLAKSIKGFESDCEIFISDNCSTDNTQEVIKKWQIILGNVTFRSNRNRENIGVMGNIACCLKAPNSKYVWTIGDDDPIQERTLNYVLTTLKKHSDLALMFLNFSGRQKQTGQLVVERWLNSDNDELRVDGKTVFQSYLNENFGGVLFISAAIYRTNLVQRALQKWPSATNNWASQAYWTAFCAAHGSVIVTKDTYLECTMGASLLDLDPTWNFKMRYAYIPEVYIKLLKVGYPHKFCQKMIWQNFHQKTDLKILLGALKRWPLLTIKIFIPYLRLLSISAWAILFPPKELETNL</sequence>
<dbReference type="PANTHER" id="PTHR22916:SF3">
    <property type="entry name" value="UDP-GLCNAC:BETAGAL BETA-1,3-N-ACETYLGLUCOSAMINYLTRANSFERASE-LIKE PROTEIN 1"/>
    <property type="match status" value="1"/>
</dbReference>
<proteinExistence type="predicted"/>
<feature type="domain" description="Glycosyltransferase 2-like" evidence="1">
    <location>
        <begin position="6"/>
        <end position="122"/>
    </location>
</feature>
<dbReference type="InterPro" id="IPR029044">
    <property type="entry name" value="Nucleotide-diphossugar_trans"/>
</dbReference>
<dbReference type="PANTHER" id="PTHR22916">
    <property type="entry name" value="GLYCOSYLTRANSFERASE"/>
    <property type="match status" value="1"/>
</dbReference>
<dbReference type="SUPFAM" id="SSF53448">
    <property type="entry name" value="Nucleotide-diphospho-sugar transferases"/>
    <property type="match status" value="1"/>
</dbReference>
<dbReference type="Gene3D" id="3.90.550.10">
    <property type="entry name" value="Spore Coat Polysaccharide Biosynthesis Protein SpsA, Chain A"/>
    <property type="match status" value="1"/>
</dbReference>
<comment type="caution">
    <text evidence="2">The sequence shown here is derived from an EMBL/GenBank/DDBJ whole genome shotgun (WGS) entry which is preliminary data.</text>
</comment>
<name>A0A367REK1_NOSPU</name>
<dbReference type="GO" id="GO:0016758">
    <property type="term" value="F:hexosyltransferase activity"/>
    <property type="evidence" value="ECO:0007669"/>
    <property type="project" value="UniProtKB-ARBA"/>
</dbReference>
<accession>A0A367REK1</accession>
<dbReference type="Proteomes" id="UP000252085">
    <property type="component" value="Unassembled WGS sequence"/>
</dbReference>
<dbReference type="InterPro" id="IPR001173">
    <property type="entry name" value="Glyco_trans_2-like"/>
</dbReference>
<dbReference type="Pfam" id="PF00535">
    <property type="entry name" value="Glycos_transf_2"/>
    <property type="match status" value="1"/>
</dbReference>
<gene>
    <name evidence="2" type="ORF">A6769_20890</name>
</gene>